<dbReference type="Pfam" id="PF12849">
    <property type="entry name" value="PBP_like_2"/>
    <property type="match status" value="1"/>
</dbReference>
<evidence type="ECO:0000313" key="4">
    <source>
        <dbReference type="EMBL" id="MBB5625082.1"/>
    </source>
</evidence>
<reference evidence="4 5" key="1">
    <citation type="submission" date="2020-08" db="EMBL/GenBank/DDBJ databases">
        <title>Sequencing the genomes of 1000 actinobacteria strains.</title>
        <authorList>
            <person name="Klenk H.-P."/>
        </authorList>
    </citation>
    <scope>NUCLEOTIDE SEQUENCE [LARGE SCALE GENOMIC DNA]</scope>
    <source>
        <strain evidence="4 5">DSM 45790</strain>
    </source>
</reference>
<feature type="signal peptide" evidence="2">
    <location>
        <begin position="1"/>
        <end position="31"/>
    </location>
</feature>
<proteinExistence type="predicted"/>
<dbReference type="EMBL" id="JACHBR010000001">
    <property type="protein sequence ID" value="MBB5625082.1"/>
    <property type="molecule type" value="Genomic_DNA"/>
</dbReference>
<feature type="chain" id="PRO_5031077335" evidence="2">
    <location>
        <begin position="32"/>
        <end position="355"/>
    </location>
</feature>
<comment type="caution">
    <text evidence="4">The sequence shown here is derived from an EMBL/GenBank/DDBJ whole genome shotgun (WGS) entry which is preliminary data.</text>
</comment>
<keyword evidence="5" id="KW-1185">Reference proteome</keyword>
<accession>A0A7W8Z0G6</accession>
<dbReference type="PANTHER" id="PTHR30570">
    <property type="entry name" value="PERIPLASMIC PHOSPHATE BINDING COMPONENT OF PHOSPHATE ABC TRANSPORTER"/>
    <property type="match status" value="1"/>
</dbReference>
<dbReference type="InterPro" id="IPR050811">
    <property type="entry name" value="Phosphate_ABC_transporter"/>
</dbReference>
<evidence type="ECO:0000256" key="2">
    <source>
        <dbReference type="SAM" id="SignalP"/>
    </source>
</evidence>
<evidence type="ECO:0000256" key="1">
    <source>
        <dbReference type="ARBA" id="ARBA00022729"/>
    </source>
</evidence>
<evidence type="ECO:0000259" key="3">
    <source>
        <dbReference type="Pfam" id="PF12849"/>
    </source>
</evidence>
<dbReference type="RefSeq" id="WP_184608351.1">
    <property type="nucleotide sequence ID" value="NZ_BOOS01000078.1"/>
</dbReference>
<dbReference type="PANTHER" id="PTHR30570:SF1">
    <property type="entry name" value="PHOSPHATE-BINDING PROTEIN PSTS"/>
    <property type="match status" value="1"/>
</dbReference>
<feature type="domain" description="PBP" evidence="3">
    <location>
        <begin position="97"/>
        <end position="243"/>
    </location>
</feature>
<organism evidence="4 5">
    <name type="scientific">Sphaerisporangium krabiense</name>
    <dbReference type="NCBI Taxonomy" id="763782"/>
    <lineage>
        <taxon>Bacteria</taxon>
        <taxon>Bacillati</taxon>
        <taxon>Actinomycetota</taxon>
        <taxon>Actinomycetes</taxon>
        <taxon>Streptosporangiales</taxon>
        <taxon>Streptosporangiaceae</taxon>
        <taxon>Sphaerisporangium</taxon>
    </lineage>
</organism>
<dbReference type="PROSITE" id="PS51318">
    <property type="entry name" value="TAT"/>
    <property type="match status" value="1"/>
</dbReference>
<dbReference type="InterPro" id="IPR006311">
    <property type="entry name" value="TAT_signal"/>
</dbReference>
<gene>
    <name evidence="4" type="ORF">BJ981_000781</name>
</gene>
<dbReference type="Proteomes" id="UP000588112">
    <property type="component" value="Unassembled WGS sequence"/>
</dbReference>
<keyword evidence="1 2" id="KW-0732">Signal</keyword>
<name>A0A7W8Z0G6_9ACTN</name>
<dbReference type="InterPro" id="IPR024370">
    <property type="entry name" value="PBP_domain"/>
</dbReference>
<dbReference type="Gene3D" id="3.40.190.10">
    <property type="entry name" value="Periplasmic binding protein-like II"/>
    <property type="match status" value="2"/>
</dbReference>
<sequence>MITQQRRMGRTLGAAACAVAAITATAPAAQAAAPSTRTTASGADLIVGVGSDTTEVLFDRLARHYDRGPAARGRVVNHWATGTPEITPKPGCAPIPRPNGSSPGVAALATRGAAADGSPCLDFARSVAPRSPGAPADSVFFPVARDGLSWASNKAGNAPASLTVQQVADILECDAVRWDQVGGTSQETIDVYLPERGPGLVGLLRHLVGVERVGDCVGVTQQDDGTTPEVKDNPNALVFYSVGKYIGQTVHHRADVHGDLRLGLVGGVAPTVRNPATRRVEVNLGQVPGVAGLPESLRITEWVAVRKDADGAVPPKLARLFSGPGAWLCASPVARRDIQDHGFLPMPDGACGVPS</sequence>
<protein>
    <submittedName>
        <fullName evidence="4">ABC-type phosphate transport system substrate-binding protein</fullName>
    </submittedName>
</protein>
<dbReference type="SUPFAM" id="SSF53850">
    <property type="entry name" value="Periplasmic binding protein-like II"/>
    <property type="match status" value="1"/>
</dbReference>
<evidence type="ECO:0000313" key="5">
    <source>
        <dbReference type="Proteomes" id="UP000588112"/>
    </source>
</evidence>
<dbReference type="AlphaFoldDB" id="A0A7W8Z0G6"/>